<dbReference type="PROSITE" id="PS51186">
    <property type="entry name" value="GNAT"/>
    <property type="match status" value="1"/>
</dbReference>
<proteinExistence type="predicted"/>
<dbReference type="OrthoDB" id="2436196at2"/>
<gene>
    <name evidence="4" type="ORF">SAMN05443551_0953</name>
</gene>
<dbReference type="PANTHER" id="PTHR43877:SF2">
    <property type="entry name" value="AMINOALKYLPHOSPHONATE N-ACETYLTRANSFERASE-RELATED"/>
    <property type="match status" value="1"/>
</dbReference>
<dbReference type="CDD" id="cd04301">
    <property type="entry name" value="NAT_SF"/>
    <property type="match status" value="1"/>
</dbReference>
<dbReference type="PANTHER" id="PTHR43877">
    <property type="entry name" value="AMINOALKYLPHOSPHONATE N-ACETYLTRANSFERASE-RELATED-RELATED"/>
    <property type="match status" value="1"/>
</dbReference>
<evidence type="ECO:0000313" key="5">
    <source>
        <dbReference type="Proteomes" id="UP000184221"/>
    </source>
</evidence>
<name>A0A1M5NJJ5_9RHOB</name>
<dbReference type="InterPro" id="IPR050832">
    <property type="entry name" value="Bact_Acetyltransf"/>
</dbReference>
<evidence type="ECO:0000256" key="2">
    <source>
        <dbReference type="ARBA" id="ARBA00023315"/>
    </source>
</evidence>
<dbReference type="STRING" id="996342.SAMN05443551_0953"/>
<sequence>MPIDLSLTFADTKPDVDELSELLTEYYAQIQERLMNVGGPRLSIDKEVKTSIAALDQFMPPNGAILLARDSSGFLLGCGFMRMLDANRAELKRLYVRDLARGFGLGRKLIEMRIEKAREMGATTIYADTVRGNSSMLALYDRLGFGETPRYNGNGNPPELDKYLVYRKLDLEAA</sequence>
<dbReference type="InterPro" id="IPR016181">
    <property type="entry name" value="Acyl_CoA_acyltransferase"/>
</dbReference>
<keyword evidence="2" id="KW-0012">Acyltransferase</keyword>
<protein>
    <submittedName>
        <fullName evidence="4">Acetyltransferase (GNAT) family protein</fullName>
    </submittedName>
</protein>
<evidence type="ECO:0000313" key="4">
    <source>
        <dbReference type="EMBL" id="SHG89764.1"/>
    </source>
</evidence>
<dbReference type="EMBL" id="FQXC01000001">
    <property type="protein sequence ID" value="SHG89764.1"/>
    <property type="molecule type" value="Genomic_DNA"/>
</dbReference>
<dbReference type="Pfam" id="PF00583">
    <property type="entry name" value="Acetyltransf_1"/>
    <property type="match status" value="1"/>
</dbReference>
<dbReference type="SUPFAM" id="SSF55729">
    <property type="entry name" value="Acyl-CoA N-acyltransferases (Nat)"/>
    <property type="match status" value="1"/>
</dbReference>
<dbReference type="Gene3D" id="3.40.630.30">
    <property type="match status" value="1"/>
</dbReference>
<evidence type="ECO:0000259" key="3">
    <source>
        <dbReference type="PROSITE" id="PS51186"/>
    </source>
</evidence>
<keyword evidence="1 4" id="KW-0808">Transferase</keyword>
<dbReference type="Proteomes" id="UP000184221">
    <property type="component" value="Unassembled WGS sequence"/>
</dbReference>
<organism evidence="4 5">
    <name type="scientific">Marivita hallyeonensis</name>
    <dbReference type="NCBI Taxonomy" id="996342"/>
    <lineage>
        <taxon>Bacteria</taxon>
        <taxon>Pseudomonadati</taxon>
        <taxon>Pseudomonadota</taxon>
        <taxon>Alphaproteobacteria</taxon>
        <taxon>Rhodobacterales</taxon>
        <taxon>Roseobacteraceae</taxon>
        <taxon>Marivita</taxon>
    </lineage>
</organism>
<accession>A0A1M5NJJ5</accession>
<reference evidence="4 5" key="1">
    <citation type="submission" date="2016-11" db="EMBL/GenBank/DDBJ databases">
        <authorList>
            <person name="Jaros S."/>
            <person name="Januszkiewicz K."/>
            <person name="Wedrychowicz H."/>
        </authorList>
    </citation>
    <scope>NUCLEOTIDE SEQUENCE [LARGE SCALE GENOMIC DNA]</scope>
    <source>
        <strain evidence="4 5">DSM 29431</strain>
    </source>
</reference>
<dbReference type="AlphaFoldDB" id="A0A1M5NJJ5"/>
<dbReference type="RefSeq" id="WP_072776313.1">
    <property type="nucleotide sequence ID" value="NZ_FQXC01000001.1"/>
</dbReference>
<keyword evidence="5" id="KW-1185">Reference proteome</keyword>
<dbReference type="InterPro" id="IPR000182">
    <property type="entry name" value="GNAT_dom"/>
</dbReference>
<feature type="domain" description="N-acetyltransferase" evidence="3">
    <location>
        <begin position="17"/>
        <end position="170"/>
    </location>
</feature>
<evidence type="ECO:0000256" key="1">
    <source>
        <dbReference type="ARBA" id="ARBA00022679"/>
    </source>
</evidence>
<dbReference type="GO" id="GO:0016747">
    <property type="term" value="F:acyltransferase activity, transferring groups other than amino-acyl groups"/>
    <property type="evidence" value="ECO:0007669"/>
    <property type="project" value="InterPro"/>
</dbReference>